<evidence type="ECO:0000313" key="2">
    <source>
        <dbReference type="Proteomes" id="UP000558688"/>
    </source>
</evidence>
<dbReference type="EMBL" id="JAAFOW010000695">
    <property type="protein sequence ID" value="KAF5264675.1"/>
    <property type="molecule type" value="Genomic_DNA"/>
</dbReference>
<accession>A0A8H5AJW9</accession>
<proteinExistence type="predicted"/>
<organism evidence="1 2">
    <name type="scientific">Fusarium oxysporum</name>
    <name type="common">Fusarium vascular wilt</name>
    <dbReference type="NCBI Taxonomy" id="5507"/>
    <lineage>
        <taxon>Eukaryota</taxon>
        <taxon>Fungi</taxon>
        <taxon>Dikarya</taxon>
        <taxon>Ascomycota</taxon>
        <taxon>Pezizomycotina</taxon>
        <taxon>Sordariomycetes</taxon>
        <taxon>Hypocreomycetidae</taxon>
        <taxon>Hypocreales</taxon>
        <taxon>Nectriaceae</taxon>
        <taxon>Fusarium</taxon>
        <taxon>Fusarium oxysporum species complex</taxon>
    </lineage>
</organism>
<gene>
    <name evidence="1" type="ORF">FOXYS1_4528</name>
</gene>
<protein>
    <submittedName>
        <fullName evidence="1">Uncharacterized protein</fullName>
    </submittedName>
</protein>
<evidence type="ECO:0000313" key="1">
    <source>
        <dbReference type="EMBL" id="KAF5264675.1"/>
    </source>
</evidence>
<reference evidence="1" key="1">
    <citation type="submission" date="2020-02" db="EMBL/GenBank/DDBJ databases">
        <title>Identification and distribution of gene clusters putatively required for synthesis of sphingolipid metabolism inhibitors in phylogenetically diverse species of the filamentous fungus Fusarium.</title>
        <authorList>
            <person name="Kim H.-S."/>
            <person name="Busman M."/>
            <person name="Brown D.W."/>
            <person name="Divon H."/>
            <person name="Uhlig S."/>
            <person name="Proctor R.H."/>
        </authorList>
    </citation>
    <scope>NUCLEOTIDE SEQUENCE [LARGE SCALE GENOMIC DNA]</scope>
    <source>
        <strain evidence="1">NRRL 39464</strain>
    </source>
</reference>
<dbReference type="Proteomes" id="UP000558688">
    <property type="component" value="Unassembled WGS sequence"/>
</dbReference>
<sequence>MGGYIAAWAFRIFARNRSERLRILRGDDIAFYMYGARKRVSARIALRNEPLANDKACCERSSFHRCTASGRGMCMAGTRHRQDGTDGQQKDVHMQSAADTDSLGTALASSAVTELLAKVTTTLKWSSADGDTDMLGLNW</sequence>
<dbReference type="AlphaFoldDB" id="A0A8H5AJW9"/>
<comment type="caution">
    <text evidence="1">The sequence shown here is derived from an EMBL/GenBank/DDBJ whole genome shotgun (WGS) entry which is preliminary data.</text>
</comment>
<name>A0A8H5AJW9_FUSOX</name>